<feature type="transmembrane region" description="Helical" evidence="7">
    <location>
        <begin position="284"/>
        <end position="304"/>
    </location>
</feature>
<dbReference type="GO" id="GO:0055085">
    <property type="term" value="P:transmembrane transport"/>
    <property type="evidence" value="ECO:0007669"/>
    <property type="project" value="InterPro"/>
</dbReference>
<protein>
    <submittedName>
        <fullName evidence="9">Sugar ABC transporter permease</fullName>
    </submittedName>
</protein>
<accession>A0A0K2SL39</accession>
<keyword evidence="10" id="KW-1185">Reference proteome</keyword>
<feature type="transmembrane region" description="Helical" evidence="7">
    <location>
        <begin position="174"/>
        <end position="198"/>
    </location>
</feature>
<keyword evidence="4 7" id="KW-0812">Transmembrane</keyword>
<dbReference type="Proteomes" id="UP000065807">
    <property type="component" value="Chromosome"/>
</dbReference>
<dbReference type="EMBL" id="AP014924">
    <property type="protein sequence ID" value="BAS27836.1"/>
    <property type="molecule type" value="Genomic_DNA"/>
</dbReference>
<feature type="transmembrane region" description="Helical" evidence="7">
    <location>
        <begin position="123"/>
        <end position="143"/>
    </location>
</feature>
<dbReference type="AlphaFoldDB" id="A0A0K2SL39"/>
<evidence type="ECO:0000256" key="6">
    <source>
        <dbReference type="ARBA" id="ARBA00023136"/>
    </source>
</evidence>
<dbReference type="CDD" id="cd06261">
    <property type="entry name" value="TM_PBP2"/>
    <property type="match status" value="1"/>
</dbReference>
<reference evidence="10" key="2">
    <citation type="journal article" date="2016" name="Int. J. Syst. Evol. Microbiol.">
        <title>Complete genome sequence and cell structure of Limnochorda pilosa, a Gram-negative spore-former within the phylum Firmicutes.</title>
        <authorList>
            <person name="Watanabe M."/>
            <person name="Kojima H."/>
            <person name="Fukui M."/>
        </authorList>
    </citation>
    <scope>NUCLEOTIDE SEQUENCE [LARGE SCALE GENOMIC DNA]</scope>
    <source>
        <strain evidence="10">HC45</strain>
    </source>
</reference>
<evidence type="ECO:0000256" key="5">
    <source>
        <dbReference type="ARBA" id="ARBA00022989"/>
    </source>
</evidence>
<dbReference type="PROSITE" id="PS50928">
    <property type="entry name" value="ABC_TM1"/>
    <property type="match status" value="1"/>
</dbReference>
<gene>
    <name evidence="9" type="ORF">LIP_1995</name>
</gene>
<dbReference type="Pfam" id="PF00528">
    <property type="entry name" value="BPD_transp_1"/>
    <property type="match status" value="1"/>
</dbReference>
<evidence type="ECO:0000256" key="3">
    <source>
        <dbReference type="ARBA" id="ARBA00022475"/>
    </source>
</evidence>
<evidence type="ECO:0000259" key="8">
    <source>
        <dbReference type="PROSITE" id="PS50928"/>
    </source>
</evidence>
<keyword evidence="2 7" id="KW-0813">Transport</keyword>
<dbReference type="SUPFAM" id="SSF161098">
    <property type="entry name" value="MetI-like"/>
    <property type="match status" value="1"/>
</dbReference>
<keyword evidence="3" id="KW-1003">Cell membrane</keyword>
<feature type="transmembrane region" description="Helical" evidence="7">
    <location>
        <begin position="26"/>
        <end position="46"/>
    </location>
</feature>
<dbReference type="STRING" id="1555112.LIP_1995"/>
<dbReference type="PANTHER" id="PTHR43005:SF1">
    <property type="entry name" value="SPERMIDINE_PUTRESCINE TRANSPORT SYSTEM PERMEASE PROTEIN"/>
    <property type="match status" value="1"/>
</dbReference>
<evidence type="ECO:0000256" key="2">
    <source>
        <dbReference type="ARBA" id="ARBA00022448"/>
    </source>
</evidence>
<dbReference type="InterPro" id="IPR035906">
    <property type="entry name" value="MetI-like_sf"/>
</dbReference>
<feature type="transmembrane region" description="Helical" evidence="7">
    <location>
        <begin position="225"/>
        <end position="244"/>
    </location>
</feature>
<name>A0A0K2SL39_LIMPI</name>
<comment type="subcellular location">
    <subcellularLocation>
        <location evidence="1 7">Cell membrane</location>
        <topology evidence="1 7">Multi-pass membrane protein</topology>
    </subcellularLocation>
</comment>
<keyword evidence="6 7" id="KW-0472">Membrane</keyword>
<dbReference type="PANTHER" id="PTHR43005">
    <property type="entry name" value="BLR7065 PROTEIN"/>
    <property type="match status" value="1"/>
</dbReference>
<dbReference type="RefSeq" id="WP_082726093.1">
    <property type="nucleotide sequence ID" value="NZ_AP014924.1"/>
</dbReference>
<evidence type="ECO:0000256" key="4">
    <source>
        <dbReference type="ARBA" id="ARBA00022692"/>
    </source>
</evidence>
<evidence type="ECO:0000256" key="1">
    <source>
        <dbReference type="ARBA" id="ARBA00004651"/>
    </source>
</evidence>
<feature type="transmembrane region" description="Helical" evidence="7">
    <location>
        <begin position="90"/>
        <end position="111"/>
    </location>
</feature>
<reference evidence="10" key="1">
    <citation type="submission" date="2015-07" db="EMBL/GenBank/DDBJ databases">
        <title>Complete genome sequence and phylogenetic analysis of Limnochorda pilosa.</title>
        <authorList>
            <person name="Watanabe M."/>
            <person name="Kojima H."/>
            <person name="Fukui M."/>
        </authorList>
    </citation>
    <scope>NUCLEOTIDE SEQUENCE [LARGE SCALE GENOMIC DNA]</scope>
    <source>
        <strain evidence="10">HC45</strain>
    </source>
</reference>
<evidence type="ECO:0000313" key="9">
    <source>
        <dbReference type="EMBL" id="BAS27836.1"/>
    </source>
</evidence>
<organism evidence="9 10">
    <name type="scientific">Limnochorda pilosa</name>
    <dbReference type="NCBI Taxonomy" id="1555112"/>
    <lineage>
        <taxon>Bacteria</taxon>
        <taxon>Bacillati</taxon>
        <taxon>Bacillota</taxon>
        <taxon>Limnochordia</taxon>
        <taxon>Limnochordales</taxon>
        <taxon>Limnochordaceae</taxon>
        <taxon>Limnochorda</taxon>
    </lineage>
</organism>
<dbReference type="OrthoDB" id="9809527at2"/>
<dbReference type="Gene3D" id="1.10.3720.10">
    <property type="entry name" value="MetI-like"/>
    <property type="match status" value="1"/>
</dbReference>
<feature type="domain" description="ABC transmembrane type-1" evidence="8">
    <location>
        <begin position="86"/>
        <end position="300"/>
    </location>
</feature>
<evidence type="ECO:0000313" key="10">
    <source>
        <dbReference type="Proteomes" id="UP000065807"/>
    </source>
</evidence>
<dbReference type="GO" id="GO:0005886">
    <property type="term" value="C:plasma membrane"/>
    <property type="evidence" value="ECO:0007669"/>
    <property type="project" value="UniProtKB-SubCell"/>
</dbReference>
<comment type="similarity">
    <text evidence="7">Belongs to the binding-protein-dependent transport system permease family.</text>
</comment>
<evidence type="ECO:0000256" key="7">
    <source>
        <dbReference type="RuleBase" id="RU363032"/>
    </source>
</evidence>
<proteinExistence type="inferred from homology"/>
<dbReference type="InterPro" id="IPR000515">
    <property type="entry name" value="MetI-like"/>
</dbReference>
<sequence>MKSSANVDQVRVPPFPWRLGSEQRTLILFLAPALVFLFAVVIYPLATTLWGSLFEESLVRPAAGGRFVGLSNYGLVLGDASFWATLGRTVVWTVGSVLGKTLIGLALALLLNGSFRGNGIYRVLLLIPWATPQVIGAIVWKWLYNSENGYLNYLLLMLGVVDERVSFLGSPSTALLSTMIVDMWFGIPFMAIVMLAGLQSIPRELYEAVAVDGATSWRRFRDITLPLLTPVLGVATNLSVVWTFNSFNIIQTLTRGGPVRATEILVIHAYKEAFGRYDVGVSSTYSAIIFLILMAFSLVYWRVLRKGGEV</sequence>
<keyword evidence="5 7" id="KW-1133">Transmembrane helix</keyword>
<dbReference type="KEGG" id="lpil:LIP_1995"/>